<dbReference type="AlphaFoldDB" id="A0A6J5HJI7"/>
<dbReference type="GO" id="GO:0016787">
    <property type="term" value="F:hydrolase activity"/>
    <property type="evidence" value="ECO:0007669"/>
    <property type="project" value="UniProtKB-KW"/>
</dbReference>
<evidence type="ECO:0000256" key="1">
    <source>
        <dbReference type="SAM" id="Phobius"/>
    </source>
</evidence>
<dbReference type="InterPro" id="IPR029058">
    <property type="entry name" value="AB_hydrolase_fold"/>
</dbReference>
<organism evidence="3 4">
    <name type="scientific">Achromobacter denitrificans</name>
    <name type="common">Alcaligenes denitrificans</name>
    <dbReference type="NCBI Taxonomy" id="32002"/>
    <lineage>
        <taxon>Bacteria</taxon>
        <taxon>Pseudomonadati</taxon>
        <taxon>Pseudomonadota</taxon>
        <taxon>Betaproteobacteria</taxon>
        <taxon>Burkholderiales</taxon>
        <taxon>Alcaligenaceae</taxon>
        <taxon>Achromobacter</taxon>
    </lineage>
</organism>
<dbReference type="Proteomes" id="UP000509782">
    <property type="component" value="Chromosome"/>
</dbReference>
<dbReference type="EMBL" id="CP054569">
    <property type="protein sequence ID" value="QKQ45507.1"/>
    <property type="molecule type" value="Genomic_DNA"/>
</dbReference>
<dbReference type="PANTHER" id="PTHR11614">
    <property type="entry name" value="PHOSPHOLIPASE-RELATED"/>
    <property type="match status" value="1"/>
</dbReference>
<protein>
    <submittedName>
        <fullName evidence="3">Alpha/beta hydrolase</fullName>
    </submittedName>
</protein>
<keyword evidence="1" id="KW-1133">Transmembrane helix</keyword>
<reference evidence="3 4" key="1">
    <citation type="submission" date="2020-05" db="EMBL/GenBank/DDBJ databases">
        <title>FDA dAtabase for Regulatory Grade micrObial Sequences (FDA-ARGOS): Supporting development and validation of Infectious Disease Dx tests.</title>
        <authorList>
            <person name="Sproer C."/>
            <person name="Gronow S."/>
            <person name="Severitt S."/>
            <person name="Schroder I."/>
            <person name="Tallon L."/>
            <person name="Sadzewicz L."/>
            <person name="Zhao X."/>
            <person name="Vavikolanu K."/>
            <person name="Mehta A."/>
            <person name="Aluvathingal J."/>
            <person name="Nadendla S."/>
            <person name="Myers T."/>
            <person name="Yan Y."/>
            <person name="Sichtig H."/>
        </authorList>
    </citation>
    <scope>NUCLEOTIDE SEQUENCE [LARGE SCALE GENOMIC DNA]</scope>
    <source>
        <strain evidence="3 4">FDAARGOS_787</strain>
    </source>
</reference>
<evidence type="ECO:0000259" key="2">
    <source>
        <dbReference type="Pfam" id="PF12697"/>
    </source>
</evidence>
<proteinExistence type="predicted"/>
<gene>
    <name evidence="3" type="ORF">FOC81_01790</name>
</gene>
<sequence>MYLGRPTRPQRTAWRRTRKAARILCLIAAVFLVTAIGLRLFDIQQGPPLAAWHTYVPEELDRDALDRGSWQDYLAREKKLFVEVRQHVTEQLEPEDRSESNRYFSGAVVYPERFTQDWNRSYVLEPDADPVGAVVLLHGLTDSPYSLRHIAAHYRDLGYAVVAIRLPGHGTVPGGLTDATWEDWAAATRLAVREARRRVPAPRPLHIVGFSNGGALALMYAMESIDDPRLARPDRLILISPMIGITQFARFAGLAGLPAILPAFAKAAWLSVVPEFNPFKYNSFPVNAARQSYELTRVLQENIALRQRQGSLERLPPILTFHSVLDFTVSTRALINALYARLPANGSDLVLFDLNRATKLGPLFRRGVEWSLSGTLPGEQRNYRLTIVTNASSVSSDMVERISEAGETRLVERAIGMQYPREIYSLSHVALPFPVNDSLYGQHPDNIEEYGVSLGAMSIRGEVGALVSGMDTLARLTSNPFYPYLIKRMDGVIPR</sequence>
<feature type="transmembrane region" description="Helical" evidence="1">
    <location>
        <begin position="21"/>
        <end position="41"/>
    </location>
</feature>
<evidence type="ECO:0000313" key="3">
    <source>
        <dbReference type="EMBL" id="QKQ45507.1"/>
    </source>
</evidence>
<dbReference type="SUPFAM" id="SSF53474">
    <property type="entry name" value="alpha/beta-Hydrolases"/>
    <property type="match status" value="1"/>
</dbReference>
<keyword evidence="3" id="KW-0378">Hydrolase</keyword>
<dbReference type="InterPro" id="IPR051044">
    <property type="entry name" value="MAG_DAG_Lipase"/>
</dbReference>
<keyword evidence="1" id="KW-0812">Transmembrane</keyword>
<dbReference type="Pfam" id="PF12697">
    <property type="entry name" value="Abhydrolase_6"/>
    <property type="match status" value="1"/>
</dbReference>
<accession>A0A6J5HJI7</accession>
<keyword evidence="1" id="KW-0472">Membrane</keyword>
<dbReference type="Gene3D" id="3.40.50.1820">
    <property type="entry name" value="alpha/beta hydrolase"/>
    <property type="match status" value="1"/>
</dbReference>
<name>A0A6J5HJI7_ACHDE</name>
<dbReference type="RefSeq" id="WP_123786795.1">
    <property type="nucleotide sequence ID" value="NZ_CADIKP010000009.1"/>
</dbReference>
<feature type="domain" description="AB hydrolase-1" evidence="2">
    <location>
        <begin position="134"/>
        <end position="292"/>
    </location>
</feature>
<evidence type="ECO:0000313" key="4">
    <source>
        <dbReference type="Proteomes" id="UP000509782"/>
    </source>
</evidence>
<dbReference type="InterPro" id="IPR000073">
    <property type="entry name" value="AB_hydrolase_1"/>
</dbReference>